<name>Q8T962_DROME</name>
<protein>
    <submittedName>
        <fullName evidence="1">AT25108p</fullName>
    </submittedName>
</protein>
<organism evidence="1">
    <name type="scientific">Drosophila melanogaster</name>
    <name type="common">Fruit fly</name>
    <dbReference type="NCBI Taxonomy" id="7227"/>
    <lineage>
        <taxon>Eukaryota</taxon>
        <taxon>Metazoa</taxon>
        <taxon>Ecdysozoa</taxon>
        <taxon>Arthropoda</taxon>
        <taxon>Hexapoda</taxon>
        <taxon>Insecta</taxon>
        <taxon>Pterygota</taxon>
        <taxon>Neoptera</taxon>
        <taxon>Endopterygota</taxon>
        <taxon>Diptera</taxon>
        <taxon>Brachycera</taxon>
        <taxon>Muscomorpha</taxon>
        <taxon>Ephydroidea</taxon>
        <taxon>Drosophilidae</taxon>
        <taxon>Drosophila</taxon>
        <taxon>Sophophora</taxon>
    </lineage>
</organism>
<evidence type="ECO:0000313" key="1">
    <source>
        <dbReference type="EMBL" id="AAL48440.1"/>
    </source>
</evidence>
<dbReference type="EMBL" id="AY070818">
    <property type="protein sequence ID" value="AAL48440.1"/>
    <property type="molecule type" value="mRNA"/>
</dbReference>
<dbReference type="OrthoDB" id="442731at2759"/>
<dbReference type="GO" id="GO:0099559">
    <property type="term" value="P:maintenance of alignment of postsynaptic density and presynaptic active zone"/>
    <property type="evidence" value="ECO:0000314"/>
    <property type="project" value="SynGO"/>
</dbReference>
<sequence length="40" mass="4669">MYQQQHPNGQQFLNKIENTREHVYTKIHKDTPHTPAVAPA</sequence>
<dbReference type="AlphaFoldDB" id="Q8T962"/>
<accession>Q8T962</accession>
<dbReference type="AGR" id="FB:FBgn0004449"/>
<evidence type="ECO:0000313" key="2">
    <source>
        <dbReference type="FlyBase" id="FBgn0004449"/>
    </source>
</evidence>
<proteinExistence type="evidence at transcript level"/>
<reference evidence="1" key="1">
    <citation type="submission" date="2001-12" db="EMBL/GenBank/DDBJ databases">
        <authorList>
            <person name="Stapleton M."/>
            <person name="Brokstein P."/>
            <person name="Hong L."/>
            <person name="Agbayani A."/>
            <person name="Carlson J."/>
            <person name="Champe M."/>
            <person name="Chavez C."/>
            <person name="Dorsett V."/>
            <person name="Dresnek D."/>
            <person name="Farfan D."/>
            <person name="Frise E."/>
            <person name="George R."/>
            <person name="Gonzalez M."/>
            <person name="Guarin H."/>
            <person name="Kronmiller B."/>
            <person name="Li P."/>
            <person name="Liao G."/>
            <person name="Miranda A."/>
            <person name="Mungall C.J."/>
            <person name="Nunoo J."/>
            <person name="Pacleb J."/>
            <person name="Paragas V."/>
            <person name="Park S."/>
            <person name="Patel S."/>
            <person name="Phouanenavong S."/>
            <person name="Wan K."/>
            <person name="Yu C."/>
            <person name="Lewis S.E."/>
            <person name="Rubin G.M."/>
            <person name="Celniker S."/>
        </authorList>
    </citation>
    <scope>NUCLEOTIDE SEQUENCE</scope>
</reference>
<dbReference type="FlyBase" id="FBgn0004449">
    <property type="gene designation" value="Ten-m"/>
</dbReference>
<gene>
    <name evidence="2" type="primary">Ten-m</name>
    <name evidence="2" type="ORF">CG5723</name>
</gene>
<dbReference type="GO" id="GO:0099190">
    <property type="term" value="P:postsynaptic spectrin-associated cytoskeleton organization"/>
    <property type="evidence" value="ECO:0000314"/>
    <property type="project" value="SynGO"/>
</dbReference>